<dbReference type="RefSeq" id="WP_017740006.1">
    <property type="nucleotide sequence ID" value="NZ_KQ976354.1"/>
</dbReference>
<dbReference type="STRING" id="128403.WA1_24025"/>
<name>A0A139X7V5_9CYAN</name>
<organism evidence="1 2">
    <name type="scientific">Scytonema hofmannii PCC 7110</name>
    <dbReference type="NCBI Taxonomy" id="128403"/>
    <lineage>
        <taxon>Bacteria</taxon>
        <taxon>Bacillati</taxon>
        <taxon>Cyanobacteriota</taxon>
        <taxon>Cyanophyceae</taxon>
        <taxon>Nostocales</taxon>
        <taxon>Scytonemataceae</taxon>
        <taxon>Scytonema</taxon>
    </lineage>
</organism>
<evidence type="ECO:0000313" key="2">
    <source>
        <dbReference type="Proteomes" id="UP000076925"/>
    </source>
</evidence>
<reference evidence="1 2" key="1">
    <citation type="journal article" date="2013" name="Genome Biol. Evol.">
        <title>Genomes of Stigonematalean cyanobacteria (subsection V) and the evolution of oxygenic photosynthesis from prokaryotes to plastids.</title>
        <authorList>
            <person name="Dagan T."/>
            <person name="Roettger M."/>
            <person name="Stucken K."/>
            <person name="Landan G."/>
            <person name="Koch R."/>
            <person name="Major P."/>
            <person name="Gould S.B."/>
            <person name="Goremykin V.V."/>
            <person name="Rippka R."/>
            <person name="Tandeau de Marsac N."/>
            <person name="Gugger M."/>
            <person name="Lockhart P.J."/>
            <person name="Allen J.F."/>
            <person name="Brune I."/>
            <person name="Maus I."/>
            <person name="Puhler A."/>
            <person name="Martin W.F."/>
        </authorList>
    </citation>
    <scope>NUCLEOTIDE SEQUENCE [LARGE SCALE GENOMIC DNA]</scope>
    <source>
        <strain evidence="1 2">PCC 7110</strain>
    </source>
</reference>
<protein>
    <submittedName>
        <fullName evidence="1">Uncharacterized protein</fullName>
    </submittedName>
</protein>
<comment type="caution">
    <text evidence="1">The sequence shown here is derived from an EMBL/GenBank/DDBJ whole genome shotgun (WGS) entry which is preliminary data.</text>
</comment>
<keyword evidence="2" id="KW-1185">Reference proteome</keyword>
<gene>
    <name evidence="1" type="ORF">WA1_24025</name>
</gene>
<dbReference type="Proteomes" id="UP000076925">
    <property type="component" value="Unassembled WGS sequence"/>
</dbReference>
<dbReference type="EMBL" id="ANNX02000026">
    <property type="protein sequence ID" value="KYC40712.1"/>
    <property type="molecule type" value="Genomic_DNA"/>
</dbReference>
<dbReference type="AlphaFoldDB" id="A0A139X7V5"/>
<evidence type="ECO:0000313" key="1">
    <source>
        <dbReference type="EMBL" id="KYC40712.1"/>
    </source>
</evidence>
<sequence>MEVLDSQLQGNPEALKELGETARQADLINHFLPSVKEQWKSIITAQRDYNQAIGELISEGQKYGLTVTKAEAQAVLNETKYNHGISEIEAESIAQQLFENRRHENQMGFISMRAEIDNEFQEVEHQDRLKQQMVRPALKQMQEDMDYQYELGDHYLEYGEKSQPTLINRKNYLGASQNPVMRIAQRLGIVR</sequence>
<proteinExistence type="predicted"/>
<accession>A0A139X7V5</accession>